<evidence type="ECO:0000259" key="2">
    <source>
        <dbReference type="Pfam" id="PF10355"/>
    </source>
</evidence>
<evidence type="ECO:0000313" key="4">
    <source>
        <dbReference type="Proteomes" id="UP000037505"/>
    </source>
</evidence>
<keyword evidence="4" id="KW-1185">Reference proteome</keyword>
<feature type="transmembrane region" description="Helical" evidence="1">
    <location>
        <begin position="189"/>
        <end position="210"/>
    </location>
</feature>
<dbReference type="OrthoDB" id="4469696at2759"/>
<feature type="transmembrane region" description="Helical" evidence="1">
    <location>
        <begin position="131"/>
        <end position="148"/>
    </location>
</feature>
<feature type="transmembrane region" description="Helical" evidence="1">
    <location>
        <begin position="222"/>
        <end position="239"/>
    </location>
</feature>
<proteinExistence type="predicted"/>
<dbReference type="PANTHER" id="PTHR31685:SF2">
    <property type="entry name" value="PROTEIN YTP1"/>
    <property type="match status" value="1"/>
</dbReference>
<dbReference type="STRING" id="1509407.A0A0L1IXE8"/>
<sequence length="314" mass="35470">MRQLLGFYIHRKQKVHSKRVAEYLGHAYSIATMGLFILGWYHITAGSVESVGIREHYYNTLSHAILQLLAMSEGILLLSSAAGLWPRHGNRTPDYYDAVLLLVCSLVMVVVLIVGYHSDEDWHFFLTRLEHSSYTIMVLCGSLTSIMLSTRKGHHNKRNILPALTVVVLGLLFTSHQQEAMLVKKVHEALGYSMVTAAAFRIIEILVVPNWPVNISTDAYSILRYVTPLVAVVLSFVAFGSSRDLCQAIEENDFMASPYIAVLYTCGLIYFSFLTTIIHLIKDHLYPDGSDEKYEYSSLPEMQSDRLGYNQNLD</sequence>
<protein>
    <recommendedName>
        <fullName evidence="2">Protein YTP1-like C-terminal domain-containing protein</fullName>
    </recommendedName>
</protein>
<dbReference type="PANTHER" id="PTHR31685">
    <property type="entry name" value="INTEGRAL MEMBRANE PROTEIN (AFU_ORTHOLOGUE AFUA_6G12730)-RELATED"/>
    <property type="match status" value="1"/>
</dbReference>
<dbReference type="AlphaFoldDB" id="A0A0L1IXE8"/>
<gene>
    <name evidence="3" type="ORF">ANOM_008586</name>
</gene>
<feature type="transmembrane region" description="Helical" evidence="1">
    <location>
        <begin position="63"/>
        <end position="86"/>
    </location>
</feature>
<feature type="transmembrane region" description="Helical" evidence="1">
    <location>
        <begin position="259"/>
        <end position="281"/>
    </location>
</feature>
<evidence type="ECO:0000256" key="1">
    <source>
        <dbReference type="SAM" id="Phobius"/>
    </source>
</evidence>
<evidence type="ECO:0000313" key="3">
    <source>
        <dbReference type="EMBL" id="KNG84169.1"/>
    </source>
</evidence>
<dbReference type="RefSeq" id="XP_015405092.1">
    <property type="nucleotide sequence ID" value="XM_015553842.1"/>
</dbReference>
<keyword evidence="1" id="KW-0812">Transmembrane</keyword>
<dbReference type="InterPro" id="IPR018827">
    <property type="entry name" value="YTP1_C"/>
</dbReference>
<feature type="transmembrane region" description="Helical" evidence="1">
    <location>
        <begin position="20"/>
        <end position="43"/>
    </location>
</feature>
<name>A0A0L1IXE8_ASPN3</name>
<accession>A0A0L1IXE8</accession>
<feature type="domain" description="Protein YTP1-like C-terminal" evidence="2">
    <location>
        <begin position="121"/>
        <end position="280"/>
    </location>
</feature>
<feature type="transmembrane region" description="Helical" evidence="1">
    <location>
        <begin position="98"/>
        <end position="116"/>
    </location>
</feature>
<dbReference type="Proteomes" id="UP000037505">
    <property type="component" value="Unassembled WGS sequence"/>
</dbReference>
<reference evidence="3 4" key="1">
    <citation type="submission" date="2014-06" db="EMBL/GenBank/DDBJ databases">
        <title>The Genome of the Aflatoxigenic Filamentous Fungus Aspergillus nomius.</title>
        <authorList>
            <person name="Moore M.G."/>
            <person name="Shannon B.M."/>
            <person name="Brian M.M."/>
        </authorList>
    </citation>
    <scope>NUCLEOTIDE SEQUENCE [LARGE SCALE GENOMIC DNA]</scope>
    <source>
        <strain evidence="3 4">NRRL 13137</strain>
    </source>
</reference>
<dbReference type="EMBL" id="JNOM01000223">
    <property type="protein sequence ID" value="KNG84169.1"/>
    <property type="molecule type" value="Genomic_DNA"/>
</dbReference>
<organism evidence="3 4">
    <name type="scientific">Aspergillus nomiae NRRL (strain ATCC 15546 / NRRL 13137 / CBS 260.88 / M93)</name>
    <dbReference type="NCBI Taxonomy" id="1509407"/>
    <lineage>
        <taxon>Eukaryota</taxon>
        <taxon>Fungi</taxon>
        <taxon>Dikarya</taxon>
        <taxon>Ascomycota</taxon>
        <taxon>Pezizomycotina</taxon>
        <taxon>Eurotiomycetes</taxon>
        <taxon>Eurotiomycetidae</taxon>
        <taxon>Eurotiales</taxon>
        <taxon>Aspergillaceae</taxon>
        <taxon>Aspergillus</taxon>
        <taxon>Aspergillus subgen. Circumdati</taxon>
    </lineage>
</organism>
<keyword evidence="1" id="KW-1133">Transmembrane helix</keyword>
<dbReference type="GeneID" id="26810390"/>
<dbReference type="Pfam" id="PF10355">
    <property type="entry name" value="Ytp1"/>
    <property type="match status" value="1"/>
</dbReference>
<keyword evidence="1" id="KW-0472">Membrane</keyword>
<comment type="caution">
    <text evidence="3">The sequence shown here is derived from an EMBL/GenBank/DDBJ whole genome shotgun (WGS) entry which is preliminary data.</text>
</comment>